<dbReference type="AlphaFoldDB" id="A0A0J7XKT6"/>
<proteinExistence type="predicted"/>
<name>A0A0J7XKT6_9SPHN</name>
<sequence length="43" mass="5171">MSSLRHSWVRKQFERCAVAHQRSGKHQLRLGGRETMPFQFQEE</sequence>
<accession>A0A0J7XKT6</accession>
<feature type="region of interest" description="Disordered" evidence="1">
    <location>
        <begin position="24"/>
        <end position="43"/>
    </location>
</feature>
<comment type="caution">
    <text evidence="2">The sequence shown here is derived from an EMBL/GenBank/DDBJ whole genome shotgun (WGS) entry which is preliminary data.</text>
</comment>
<evidence type="ECO:0000256" key="1">
    <source>
        <dbReference type="SAM" id="MobiDB-lite"/>
    </source>
</evidence>
<gene>
    <name evidence="2" type="ORF">V473_20795</name>
</gene>
<evidence type="ECO:0000313" key="3">
    <source>
        <dbReference type="Proteomes" id="UP000052232"/>
    </source>
</evidence>
<dbReference type="Proteomes" id="UP000052232">
    <property type="component" value="Unassembled WGS sequence"/>
</dbReference>
<evidence type="ECO:0000313" key="2">
    <source>
        <dbReference type="EMBL" id="KMS52292.1"/>
    </source>
</evidence>
<protein>
    <submittedName>
        <fullName evidence="2">Uncharacterized protein</fullName>
    </submittedName>
</protein>
<reference evidence="2 3" key="1">
    <citation type="journal article" date="2015" name="G3 (Bethesda)">
        <title>Insights into Ongoing Evolution of the Hexachlorocyclohexane Catabolic Pathway from Comparative Genomics of Ten Sphingomonadaceae Strains.</title>
        <authorList>
            <person name="Pearce S.L."/>
            <person name="Oakeshott J.G."/>
            <person name="Pandey G."/>
        </authorList>
    </citation>
    <scope>NUCLEOTIDE SEQUENCE [LARGE SCALE GENOMIC DNA]</scope>
    <source>
        <strain evidence="2 3">LL01</strain>
    </source>
</reference>
<keyword evidence="3" id="KW-1185">Reference proteome</keyword>
<dbReference type="STRING" id="1420583.V473_20795"/>
<dbReference type="PATRIC" id="fig|1420583.3.peg.3968"/>
<organism evidence="2 3">
    <name type="scientific">Sphingobium cupriresistens LL01</name>
    <dbReference type="NCBI Taxonomy" id="1420583"/>
    <lineage>
        <taxon>Bacteria</taxon>
        <taxon>Pseudomonadati</taxon>
        <taxon>Pseudomonadota</taxon>
        <taxon>Alphaproteobacteria</taxon>
        <taxon>Sphingomonadales</taxon>
        <taxon>Sphingomonadaceae</taxon>
        <taxon>Sphingobium</taxon>
    </lineage>
</organism>
<dbReference type="EMBL" id="JACT01000006">
    <property type="protein sequence ID" value="KMS52292.1"/>
    <property type="molecule type" value="Genomic_DNA"/>
</dbReference>